<dbReference type="InterPro" id="IPR006949">
    <property type="entry name" value="Barrel_Baseplate_J-like"/>
</dbReference>
<sequence length="409" mass="45185">MSNFVPVEAPSIYPESPLSLLAYMEQRQRDVSEGIINDFNPSSPITAFNEGVLWAILEMLAYADRIPLAASIFHLRTAAIARRLGEKARVTLTIQLTTTVAYWELNKGYRVATNSALQYETDEALFIYNGDTGTVSATAVGDGTQYNQPILTVNVIIETRAFLQSITNYEPAAGGIDAETDQEVFSRGFASLRRHNTLVTEDDFKQYIEFELGDGSVVKVIGRLGADKASYIAGAIHIFVLNQDGSQTNDAQRTALLNKISPSLPSFLQNTVLPSVGTGVFVSSIEFYDVEFEMTGTIVAGDDPATRAAQIWEDLTLYLDPRNLKPGETVILYNLISICINAGIKDVQNFRAYNYTLNDSGTEDLQILDSNIPMPNEWTLIRMLEVRITLIDKDGNIHEYFYGNGGSPD</sequence>
<gene>
    <name evidence="2" type="ORF">AN484_11620</name>
</gene>
<comment type="caution">
    <text evidence="2">The sequence shown here is derived from an EMBL/GenBank/DDBJ whole genome shotgun (WGS) entry which is preliminary data.</text>
</comment>
<dbReference type="Pfam" id="PF04865">
    <property type="entry name" value="Baseplate_J"/>
    <property type="match status" value="1"/>
</dbReference>
<dbReference type="AlphaFoldDB" id="A0A1B7X2L4"/>
<protein>
    <recommendedName>
        <fullName evidence="1">Baseplate protein J-like barrel domain-containing protein</fullName>
    </recommendedName>
</protein>
<proteinExistence type="predicted"/>
<reference evidence="2 3" key="1">
    <citation type="submission" date="2015-09" db="EMBL/GenBank/DDBJ databases">
        <title>Aphanizomenon flos-aquae WA102.</title>
        <authorList>
            <person name="Driscoll C."/>
        </authorList>
    </citation>
    <scope>NUCLEOTIDE SEQUENCE [LARGE SCALE GENOMIC DNA]</scope>
    <source>
        <strain evidence="2">WA102</strain>
    </source>
</reference>
<feature type="domain" description="Baseplate protein J-like barrel" evidence="1">
    <location>
        <begin position="94"/>
        <end position="175"/>
    </location>
</feature>
<evidence type="ECO:0000259" key="1">
    <source>
        <dbReference type="Pfam" id="PF04865"/>
    </source>
</evidence>
<evidence type="ECO:0000313" key="2">
    <source>
        <dbReference type="EMBL" id="OBQ43582.1"/>
    </source>
</evidence>
<evidence type="ECO:0000313" key="3">
    <source>
        <dbReference type="Proteomes" id="UP000092093"/>
    </source>
</evidence>
<accession>A0A1B7X2L4</accession>
<dbReference type="EMBL" id="LJOW01000049">
    <property type="protein sequence ID" value="OBQ43582.1"/>
    <property type="molecule type" value="Genomic_DNA"/>
</dbReference>
<name>A0A1B7X2L4_APHFL</name>
<organism evidence="2 3">
    <name type="scientific">Aphanizomenon flos-aquae WA102</name>
    <dbReference type="NCBI Taxonomy" id="1710896"/>
    <lineage>
        <taxon>Bacteria</taxon>
        <taxon>Bacillati</taxon>
        <taxon>Cyanobacteriota</taxon>
        <taxon>Cyanophyceae</taxon>
        <taxon>Nostocales</taxon>
        <taxon>Aphanizomenonaceae</taxon>
        <taxon>Aphanizomenon</taxon>
    </lineage>
</organism>
<dbReference type="Proteomes" id="UP000092093">
    <property type="component" value="Unassembled WGS sequence"/>
</dbReference>